<feature type="domain" description="FAD-binding FR-type" evidence="23">
    <location>
        <begin position="152"/>
        <end position="260"/>
    </location>
</feature>
<dbReference type="InterPro" id="IPR009050">
    <property type="entry name" value="Globin-like_sf"/>
</dbReference>
<dbReference type="RefSeq" id="WP_112782275.1">
    <property type="nucleotide sequence ID" value="NZ_CP030041.1"/>
</dbReference>
<evidence type="ECO:0000256" key="18">
    <source>
        <dbReference type="ARBA" id="ARBA00033187"/>
    </source>
</evidence>
<keyword evidence="9" id="KW-0285">Flavoprotein</keyword>
<dbReference type="FunFam" id="1.10.490.10:FF:000003">
    <property type="entry name" value="Flavohemoprotein"/>
    <property type="match status" value="1"/>
</dbReference>
<dbReference type="InterPro" id="IPR012292">
    <property type="entry name" value="Globin/Proto"/>
</dbReference>
<dbReference type="Pfam" id="PF00175">
    <property type="entry name" value="NAD_binding_1"/>
    <property type="match status" value="1"/>
</dbReference>
<evidence type="ECO:0000256" key="12">
    <source>
        <dbReference type="ARBA" id="ARBA00022857"/>
    </source>
</evidence>
<dbReference type="GO" id="GO:0071949">
    <property type="term" value="F:FAD binding"/>
    <property type="evidence" value="ECO:0007669"/>
    <property type="project" value="TreeGrafter"/>
</dbReference>
<dbReference type="PRINTS" id="PR00409">
    <property type="entry name" value="PHDIOXRDTASE"/>
</dbReference>
<sequence length="403" mass="45138">MTNQKTIDIVKSTAPVLKSHGEQITRVFYEELFKHHPELKNMFNMTHQATGNQPKVLAMTIIKYAEHIDQLDMLTDTVNVIVQKHSSLDVRPEMYPIVGKYLLEAIKTVLGDMATAEILGAWEEAYQLLAQLFIGKEEKVYQDNEHKPGGFRGFADFQLINKVKESETITSLYFKPANDTPIPSHLPGQYVAISLDIPGEDHIHTRNYSLSDISNGEHLRLSVKRESCSPAGKVSNYLHDNLKVGDKVKMGMPSGDFVLQKSEHPVLLIAGGVGITPLLPMYKSLLGTGRKTVLIQCTPNSTTLPFQHEIKALDDPNHQHVIGFSNPLSSDIIDGTNVFEGFLTRSIIAEYIPSAESEVYYCGPKKFMQLVTQLLDDIGVPEKSRFFEFFGPADELRTEEHAQ</sequence>
<reference evidence="24 25" key="1">
    <citation type="submission" date="2018-06" db="EMBL/GenBank/DDBJ databases">
        <title>Echinicola strongylocentroti sp. nov., isolated from a sea urchin Strongylocentrotus intermedius.</title>
        <authorList>
            <person name="Bae S.S."/>
        </authorList>
    </citation>
    <scope>NUCLEOTIDE SEQUENCE [LARGE SCALE GENOMIC DNA]</scope>
    <source>
        <strain evidence="24 25">MEBiC08714</strain>
    </source>
</reference>
<dbReference type="GO" id="GO:0019825">
    <property type="term" value="F:oxygen binding"/>
    <property type="evidence" value="ECO:0007669"/>
    <property type="project" value="InterPro"/>
</dbReference>
<keyword evidence="12" id="KW-0521">NADP</keyword>
<evidence type="ECO:0000256" key="16">
    <source>
        <dbReference type="ARBA" id="ARBA00030024"/>
    </source>
</evidence>
<dbReference type="Pfam" id="PF00042">
    <property type="entry name" value="Globin"/>
    <property type="match status" value="1"/>
</dbReference>
<keyword evidence="14" id="KW-0408">Iron</keyword>
<dbReference type="EC" id="1.14.12.17" evidence="5"/>
<dbReference type="Gene3D" id="3.40.50.80">
    <property type="entry name" value="Nucleotide-binding domain of ferredoxin-NADP reductase (FNR) module"/>
    <property type="match status" value="1"/>
</dbReference>
<dbReference type="GO" id="GO:0046210">
    <property type="term" value="P:nitric oxide catabolic process"/>
    <property type="evidence" value="ECO:0007669"/>
    <property type="project" value="TreeGrafter"/>
</dbReference>
<evidence type="ECO:0000256" key="11">
    <source>
        <dbReference type="ARBA" id="ARBA00022827"/>
    </source>
</evidence>
<evidence type="ECO:0000256" key="1">
    <source>
        <dbReference type="ARBA" id="ARBA00001970"/>
    </source>
</evidence>
<keyword evidence="25" id="KW-1185">Reference proteome</keyword>
<comment type="similarity">
    <text evidence="3">In the C-terminal section; belongs to the flavoprotein pyridine nucleotide cytochrome reductase family.</text>
</comment>
<dbReference type="FunFam" id="2.40.30.10:FF:000034">
    <property type="entry name" value="Flavohemoprotein"/>
    <property type="match status" value="1"/>
</dbReference>
<dbReference type="CDD" id="cd08922">
    <property type="entry name" value="FHb-globin"/>
    <property type="match status" value="1"/>
</dbReference>
<keyword evidence="10" id="KW-0479">Metal-binding</keyword>
<dbReference type="EMBL" id="CP030041">
    <property type="protein sequence ID" value="AWW28854.1"/>
    <property type="molecule type" value="Genomic_DNA"/>
</dbReference>
<dbReference type="NCBIfam" id="NF009805">
    <property type="entry name" value="PRK13289.1"/>
    <property type="match status" value="1"/>
</dbReference>
<accession>A0A2Z4IDB3</accession>
<evidence type="ECO:0000256" key="2">
    <source>
        <dbReference type="ARBA" id="ARBA00001974"/>
    </source>
</evidence>
<dbReference type="InterPro" id="IPR000971">
    <property type="entry name" value="Globin"/>
</dbReference>
<evidence type="ECO:0000256" key="14">
    <source>
        <dbReference type="ARBA" id="ARBA00023004"/>
    </source>
</evidence>
<evidence type="ECO:0000256" key="15">
    <source>
        <dbReference type="ARBA" id="ARBA00023027"/>
    </source>
</evidence>
<evidence type="ECO:0000256" key="9">
    <source>
        <dbReference type="ARBA" id="ARBA00022630"/>
    </source>
</evidence>
<dbReference type="SUPFAM" id="SSF63380">
    <property type="entry name" value="Riboflavin synthase domain-like"/>
    <property type="match status" value="1"/>
</dbReference>
<keyword evidence="11" id="KW-0274">FAD</keyword>
<dbReference type="InterPro" id="IPR039261">
    <property type="entry name" value="FNR_nucleotide-bd"/>
</dbReference>
<dbReference type="GO" id="GO:0020037">
    <property type="term" value="F:heme binding"/>
    <property type="evidence" value="ECO:0007669"/>
    <property type="project" value="InterPro"/>
</dbReference>
<dbReference type="PROSITE" id="PS01033">
    <property type="entry name" value="GLOBIN"/>
    <property type="match status" value="1"/>
</dbReference>
<keyword evidence="7 21" id="KW-0349">Heme</keyword>
<comment type="cofactor">
    <cofactor evidence="2">
        <name>FAD</name>
        <dbReference type="ChEBI" id="CHEBI:57692"/>
    </cofactor>
</comment>
<evidence type="ECO:0000256" key="7">
    <source>
        <dbReference type="ARBA" id="ARBA00022617"/>
    </source>
</evidence>
<dbReference type="InterPro" id="IPR017927">
    <property type="entry name" value="FAD-bd_FR_type"/>
</dbReference>
<comment type="catalytic activity">
    <reaction evidence="20">
        <text>2 nitric oxide + NADPH + 2 O2 = 2 nitrate + NADP(+) + H(+)</text>
        <dbReference type="Rhea" id="RHEA:19465"/>
        <dbReference type="ChEBI" id="CHEBI:15378"/>
        <dbReference type="ChEBI" id="CHEBI:15379"/>
        <dbReference type="ChEBI" id="CHEBI:16480"/>
        <dbReference type="ChEBI" id="CHEBI:17632"/>
        <dbReference type="ChEBI" id="CHEBI:57783"/>
        <dbReference type="ChEBI" id="CHEBI:58349"/>
        <dbReference type="EC" id="1.14.12.17"/>
    </reaction>
</comment>
<comment type="catalytic activity">
    <reaction evidence="19">
        <text>2 nitric oxide + NADH + 2 O2 = 2 nitrate + NAD(+) + H(+)</text>
        <dbReference type="Rhea" id="RHEA:19469"/>
        <dbReference type="ChEBI" id="CHEBI:15378"/>
        <dbReference type="ChEBI" id="CHEBI:15379"/>
        <dbReference type="ChEBI" id="CHEBI:16480"/>
        <dbReference type="ChEBI" id="CHEBI:17632"/>
        <dbReference type="ChEBI" id="CHEBI:57540"/>
        <dbReference type="ChEBI" id="CHEBI:57945"/>
        <dbReference type="EC" id="1.14.12.17"/>
    </reaction>
</comment>
<evidence type="ECO:0000256" key="3">
    <source>
        <dbReference type="ARBA" id="ARBA00006401"/>
    </source>
</evidence>
<keyword evidence="13 24" id="KW-0560">Oxidoreductase</keyword>
<dbReference type="CDD" id="cd06184">
    <property type="entry name" value="flavohem_like_fad_nad_binding"/>
    <property type="match status" value="1"/>
</dbReference>
<dbReference type="AlphaFoldDB" id="A0A2Z4IDB3"/>
<evidence type="ECO:0000256" key="21">
    <source>
        <dbReference type="RuleBase" id="RU000356"/>
    </source>
</evidence>
<feature type="domain" description="Globin" evidence="22">
    <location>
        <begin position="1"/>
        <end position="138"/>
    </location>
</feature>
<evidence type="ECO:0000256" key="10">
    <source>
        <dbReference type="ARBA" id="ARBA00022723"/>
    </source>
</evidence>
<evidence type="ECO:0000256" key="4">
    <source>
        <dbReference type="ARBA" id="ARBA00008414"/>
    </source>
</evidence>
<evidence type="ECO:0000256" key="17">
    <source>
        <dbReference type="ARBA" id="ARBA00030929"/>
    </source>
</evidence>
<evidence type="ECO:0000256" key="6">
    <source>
        <dbReference type="ARBA" id="ARBA00014637"/>
    </source>
</evidence>
<evidence type="ECO:0000256" key="20">
    <source>
        <dbReference type="ARBA" id="ARBA00049433"/>
    </source>
</evidence>
<dbReference type="Proteomes" id="UP000248688">
    <property type="component" value="Chromosome"/>
</dbReference>
<comment type="cofactor">
    <cofactor evidence="1">
        <name>heme b</name>
        <dbReference type="ChEBI" id="CHEBI:60344"/>
    </cofactor>
</comment>
<dbReference type="KEGG" id="est:DN752_01195"/>
<keyword evidence="21" id="KW-0813">Transport</keyword>
<dbReference type="PANTHER" id="PTHR43396">
    <property type="entry name" value="FLAVOHEMOPROTEIN"/>
    <property type="match status" value="1"/>
</dbReference>
<dbReference type="GO" id="GO:0005344">
    <property type="term" value="F:oxygen carrier activity"/>
    <property type="evidence" value="ECO:0007669"/>
    <property type="project" value="UniProtKB-KW"/>
</dbReference>
<evidence type="ECO:0000256" key="5">
    <source>
        <dbReference type="ARBA" id="ARBA00012229"/>
    </source>
</evidence>
<keyword evidence="8 21" id="KW-0561">Oxygen transport</keyword>
<evidence type="ECO:0000313" key="24">
    <source>
        <dbReference type="EMBL" id="AWW28854.1"/>
    </source>
</evidence>
<dbReference type="InterPro" id="IPR017938">
    <property type="entry name" value="Riboflavin_synthase-like_b-brl"/>
</dbReference>
<comment type="similarity">
    <text evidence="4">Belongs to the globin family. Two-domain flavohemoproteins subfamily.</text>
</comment>
<dbReference type="GO" id="GO:0046872">
    <property type="term" value="F:metal ion binding"/>
    <property type="evidence" value="ECO:0007669"/>
    <property type="project" value="UniProtKB-KW"/>
</dbReference>
<dbReference type="Pfam" id="PF00970">
    <property type="entry name" value="FAD_binding_6"/>
    <property type="match status" value="1"/>
</dbReference>
<evidence type="ECO:0000259" key="23">
    <source>
        <dbReference type="PROSITE" id="PS51384"/>
    </source>
</evidence>
<dbReference type="Gene3D" id="2.40.30.10">
    <property type="entry name" value="Translation factors"/>
    <property type="match status" value="1"/>
</dbReference>
<dbReference type="GO" id="GO:0071500">
    <property type="term" value="P:cellular response to nitrosative stress"/>
    <property type="evidence" value="ECO:0007669"/>
    <property type="project" value="TreeGrafter"/>
</dbReference>
<proteinExistence type="inferred from homology"/>
<evidence type="ECO:0000256" key="19">
    <source>
        <dbReference type="ARBA" id="ARBA00048649"/>
    </source>
</evidence>
<name>A0A2Z4IDB3_9BACT</name>
<dbReference type="PROSITE" id="PS51384">
    <property type="entry name" value="FAD_FR"/>
    <property type="match status" value="1"/>
</dbReference>
<dbReference type="SUPFAM" id="SSF46458">
    <property type="entry name" value="Globin-like"/>
    <property type="match status" value="1"/>
</dbReference>
<dbReference type="PANTHER" id="PTHR43396:SF3">
    <property type="entry name" value="FLAVOHEMOPROTEIN"/>
    <property type="match status" value="1"/>
</dbReference>
<gene>
    <name evidence="24" type="ORF">DN752_01195</name>
</gene>
<dbReference type="GO" id="GO:0008941">
    <property type="term" value="F:nitric oxide dioxygenase NAD(P)H activity"/>
    <property type="evidence" value="ECO:0007669"/>
    <property type="project" value="UniProtKB-EC"/>
</dbReference>
<evidence type="ECO:0000259" key="22">
    <source>
        <dbReference type="PROSITE" id="PS01033"/>
    </source>
</evidence>
<protein>
    <recommendedName>
        <fullName evidence="6">Flavohemoprotein</fullName>
        <ecNumber evidence="5">1.14.12.17</ecNumber>
    </recommendedName>
    <alternativeName>
        <fullName evidence="17">Flavohemoglobin</fullName>
    </alternativeName>
    <alternativeName>
        <fullName evidence="16">Hemoglobin-like protein</fullName>
    </alternativeName>
    <alternativeName>
        <fullName evidence="18">Nitric oxide dioxygenase</fullName>
    </alternativeName>
</protein>
<dbReference type="SUPFAM" id="SSF52343">
    <property type="entry name" value="Ferredoxin reductase-like, C-terminal NADP-linked domain"/>
    <property type="match status" value="1"/>
</dbReference>
<evidence type="ECO:0000313" key="25">
    <source>
        <dbReference type="Proteomes" id="UP000248688"/>
    </source>
</evidence>
<dbReference type="Gene3D" id="1.10.490.10">
    <property type="entry name" value="Globins"/>
    <property type="match status" value="1"/>
</dbReference>
<dbReference type="InterPro" id="IPR001433">
    <property type="entry name" value="OxRdtase_FAD/NAD-bd"/>
</dbReference>
<dbReference type="OrthoDB" id="9801223at2"/>
<evidence type="ECO:0000256" key="8">
    <source>
        <dbReference type="ARBA" id="ARBA00022621"/>
    </source>
</evidence>
<evidence type="ECO:0000256" key="13">
    <source>
        <dbReference type="ARBA" id="ARBA00023002"/>
    </source>
</evidence>
<keyword evidence="15" id="KW-0520">NAD</keyword>
<organism evidence="24 25">
    <name type="scientific">Echinicola strongylocentroti</name>
    <dbReference type="NCBI Taxonomy" id="1795355"/>
    <lineage>
        <taxon>Bacteria</taxon>
        <taxon>Pseudomonadati</taxon>
        <taxon>Bacteroidota</taxon>
        <taxon>Cytophagia</taxon>
        <taxon>Cytophagales</taxon>
        <taxon>Cyclobacteriaceae</taxon>
        <taxon>Echinicola</taxon>
    </lineage>
</organism>
<dbReference type="InterPro" id="IPR008333">
    <property type="entry name" value="Cbr1-like_FAD-bd_dom"/>
</dbReference>